<protein>
    <submittedName>
        <fullName evidence="9">Glycosyl transferase 4 family protein</fullName>
    </submittedName>
</protein>
<evidence type="ECO:0000256" key="1">
    <source>
        <dbReference type="ARBA" id="ARBA00004651"/>
    </source>
</evidence>
<comment type="cofactor">
    <cofactor evidence="7">
        <name>Mg(2+)</name>
        <dbReference type="ChEBI" id="CHEBI:18420"/>
    </cofactor>
</comment>
<feature type="transmembrane region" description="Helical" evidence="8">
    <location>
        <begin position="315"/>
        <end position="334"/>
    </location>
</feature>
<dbReference type="GO" id="GO:0016780">
    <property type="term" value="F:phosphotransferase activity, for other substituted phosphate groups"/>
    <property type="evidence" value="ECO:0007669"/>
    <property type="project" value="InterPro"/>
</dbReference>
<comment type="subcellular location">
    <subcellularLocation>
        <location evidence="1">Cell membrane</location>
        <topology evidence="1">Multi-pass membrane protein</topology>
    </subcellularLocation>
</comment>
<feature type="transmembrane region" description="Helical" evidence="8">
    <location>
        <begin position="200"/>
        <end position="218"/>
    </location>
</feature>
<feature type="binding site" evidence="7">
    <location>
        <position position="234"/>
    </location>
    <ligand>
        <name>Mg(2+)</name>
        <dbReference type="ChEBI" id="CHEBI:18420"/>
    </ligand>
</feature>
<feature type="binding site" evidence="7">
    <location>
        <position position="169"/>
    </location>
    <ligand>
        <name>Mg(2+)</name>
        <dbReference type="ChEBI" id="CHEBI:18420"/>
    </ligand>
</feature>
<comment type="caution">
    <text evidence="9">The sequence shown here is derived from an EMBL/GenBank/DDBJ whole genome shotgun (WGS) entry which is preliminary data.</text>
</comment>
<gene>
    <name evidence="9" type="ORF">M123_4937</name>
</gene>
<feature type="transmembrane region" description="Helical" evidence="8">
    <location>
        <begin position="52"/>
        <end position="71"/>
    </location>
</feature>
<feature type="transmembrane region" description="Helical" evidence="8">
    <location>
        <begin position="119"/>
        <end position="136"/>
    </location>
</feature>
<dbReference type="PANTHER" id="PTHR22926:SF3">
    <property type="entry name" value="UNDECAPRENYL-PHOSPHATE ALPHA-N-ACETYLGLUCOSAMINYL 1-PHOSPHATE TRANSFERASE"/>
    <property type="match status" value="1"/>
</dbReference>
<feature type="transmembrane region" description="Helical" evidence="8">
    <location>
        <begin position="91"/>
        <end position="107"/>
    </location>
</feature>
<evidence type="ECO:0000256" key="3">
    <source>
        <dbReference type="ARBA" id="ARBA00022679"/>
    </source>
</evidence>
<dbReference type="PANTHER" id="PTHR22926">
    <property type="entry name" value="PHOSPHO-N-ACETYLMURAMOYL-PENTAPEPTIDE-TRANSFERASE"/>
    <property type="match status" value="1"/>
</dbReference>
<keyword evidence="3 9" id="KW-0808">Transferase</keyword>
<dbReference type="Pfam" id="PF00953">
    <property type="entry name" value="Glycos_transf_4"/>
    <property type="match status" value="1"/>
</dbReference>
<dbReference type="EMBL" id="JGDS01000023">
    <property type="protein sequence ID" value="EXZ75606.1"/>
    <property type="molecule type" value="Genomic_DNA"/>
</dbReference>
<feature type="transmembrane region" description="Helical" evidence="8">
    <location>
        <begin position="142"/>
        <end position="165"/>
    </location>
</feature>
<evidence type="ECO:0000256" key="4">
    <source>
        <dbReference type="ARBA" id="ARBA00022692"/>
    </source>
</evidence>
<evidence type="ECO:0000256" key="2">
    <source>
        <dbReference type="ARBA" id="ARBA00022475"/>
    </source>
</evidence>
<name>A0A016EEU5_BACFG</name>
<feature type="transmembrane region" description="Helical" evidence="8">
    <location>
        <begin position="230"/>
        <end position="253"/>
    </location>
</feature>
<accession>A0A016EEU5</accession>
<evidence type="ECO:0000256" key="6">
    <source>
        <dbReference type="ARBA" id="ARBA00023136"/>
    </source>
</evidence>
<dbReference type="Proteomes" id="UP000020938">
    <property type="component" value="Unassembled WGS sequence"/>
</dbReference>
<dbReference type="GO" id="GO:0044038">
    <property type="term" value="P:cell wall macromolecule biosynthetic process"/>
    <property type="evidence" value="ECO:0007669"/>
    <property type="project" value="TreeGrafter"/>
</dbReference>
<dbReference type="GO" id="GO:0071555">
    <property type="term" value="P:cell wall organization"/>
    <property type="evidence" value="ECO:0007669"/>
    <property type="project" value="TreeGrafter"/>
</dbReference>
<evidence type="ECO:0000313" key="10">
    <source>
        <dbReference type="Proteomes" id="UP000020938"/>
    </source>
</evidence>
<evidence type="ECO:0000256" key="5">
    <source>
        <dbReference type="ARBA" id="ARBA00022989"/>
    </source>
</evidence>
<keyword evidence="6 8" id="KW-0472">Membrane</keyword>
<keyword evidence="2" id="KW-1003">Cell membrane</keyword>
<dbReference type="GO" id="GO:0009103">
    <property type="term" value="P:lipopolysaccharide biosynthetic process"/>
    <property type="evidence" value="ECO:0007669"/>
    <property type="project" value="TreeGrafter"/>
</dbReference>
<organism evidence="9 10">
    <name type="scientific">Bacteroides fragilis str. 3976T8</name>
    <dbReference type="NCBI Taxonomy" id="1339314"/>
    <lineage>
        <taxon>Bacteria</taxon>
        <taxon>Pseudomonadati</taxon>
        <taxon>Bacteroidota</taxon>
        <taxon>Bacteroidia</taxon>
        <taxon>Bacteroidales</taxon>
        <taxon>Bacteroidaceae</taxon>
        <taxon>Bacteroides</taxon>
    </lineage>
</organism>
<keyword evidence="7" id="KW-0479">Metal-binding</keyword>
<dbReference type="GO" id="GO:0046872">
    <property type="term" value="F:metal ion binding"/>
    <property type="evidence" value="ECO:0007669"/>
    <property type="project" value="UniProtKB-KW"/>
</dbReference>
<dbReference type="PATRIC" id="fig|1339314.3.peg.248"/>
<feature type="transmembrane region" description="Helical" evidence="8">
    <location>
        <begin position="177"/>
        <end position="194"/>
    </location>
</feature>
<evidence type="ECO:0000256" key="7">
    <source>
        <dbReference type="PIRSR" id="PIRSR600715-1"/>
    </source>
</evidence>
<keyword evidence="4 8" id="KW-0812">Transmembrane</keyword>
<reference evidence="9 10" key="1">
    <citation type="submission" date="2014-02" db="EMBL/GenBank/DDBJ databases">
        <authorList>
            <person name="Sears C."/>
            <person name="Carroll K."/>
            <person name="Sack B.R."/>
            <person name="Qadri F."/>
            <person name="Myers L.L."/>
            <person name="Chung G.-T."/>
            <person name="Escheverria P."/>
            <person name="Fraser C.M."/>
            <person name="Sadzewicz L."/>
            <person name="Shefchek K.A."/>
            <person name="Tallon L."/>
            <person name="Das S.P."/>
            <person name="Daugherty S."/>
            <person name="Mongodin E.F."/>
        </authorList>
    </citation>
    <scope>NUCLEOTIDE SEQUENCE [LARGE SCALE GENOMIC DNA]</scope>
    <source>
        <strain evidence="9 10">3976T8</strain>
    </source>
</reference>
<dbReference type="InterPro" id="IPR018480">
    <property type="entry name" value="PNAcMuramoyl-5peptid_Trfase_CS"/>
</dbReference>
<dbReference type="PROSITE" id="PS01348">
    <property type="entry name" value="MRAY_2"/>
    <property type="match status" value="1"/>
</dbReference>
<keyword evidence="5 8" id="KW-1133">Transmembrane helix</keyword>
<feature type="transmembrane region" description="Helical" evidence="8">
    <location>
        <begin position="6"/>
        <end position="31"/>
    </location>
</feature>
<evidence type="ECO:0000313" key="9">
    <source>
        <dbReference type="EMBL" id="EXZ75606.1"/>
    </source>
</evidence>
<keyword evidence="7" id="KW-0460">Magnesium</keyword>
<sequence>MYFWIANCFLAFLLCVFCAGFVIPQILLIAFRKQLFDLPDERKIHHCAVPRLGGIAFKPVVFFTIVLLLGVNMTLGHSDMLYEIGNDVRPLAFAFCSIMLLYLVGMADDLIGIRYRAKFVIQILCGVMLIAGGIYIDNLHGILGIHAVPLWAGYPLTILIVVFIINAINLIDGIDGLASGLCSIACLFYGLTFFMLHRHVYAMLAFATLGVLVPFFYYNVFGNAEHGRKIFMGDTGSLTVGMMLCFLSLKLAMCGPDDNTGNVHPMVLAFSPLLVPCCDVVRVYLHRVRNGKNPFLPDKNHIHHKLLAIGIKQRNAMIIIISVSTVFILLNIFFSLYLDVNWIVLGDILVWTLANIRLTQRIGQLQSGQANDK</sequence>
<proteinExistence type="predicted"/>
<dbReference type="RefSeq" id="WP_032597465.1">
    <property type="nucleotide sequence ID" value="NZ_JGDS01000023.1"/>
</dbReference>
<dbReference type="GO" id="GO:0005886">
    <property type="term" value="C:plasma membrane"/>
    <property type="evidence" value="ECO:0007669"/>
    <property type="project" value="UniProtKB-SubCell"/>
</dbReference>
<feature type="transmembrane region" description="Helical" evidence="8">
    <location>
        <begin position="265"/>
        <end position="285"/>
    </location>
</feature>
<dbReference type="AlphaFoldDB" id="A0A016EEU5"/>
<dbReference type="CDD" id="cd06853">
    <property type="entry name" value="GT_WecA_like"/>
    <property type="match status" value="1"/>
</dbReference>
<evidence type="ECO:0000256" key="8">
    <source>
        <dbReference type="SAM" id="Phobius"/>
    </source>
</evidence>
<dbReference type="InterPro" id="IPR000715">
    <property type="entry name" value="Glycosyl_transferase_4"/>
</dbReference>